<dbReference type="PANTHER" id="PTHR47360:SF3">
    <property type="entry name" value="MUREIN DD-ENDOPEPTIDASE MEPS_MUREIN LD-CARBOXYPEPTIDASE"/>
    <property type="match status" value="1"/>
</dbReference>
<dbReference type="GO" id="GO:0016020">
    <property type="term" value="C:membrane"/>
    <property type="evidence" value="ECO:0007669"/>
    <property type="project" value="UniProtKB-SubCell"/>
</dbReference>
<evidence type="ECO:0000313" key="12">
    <source>
        <dbReference type="EMBL" id="CAD86276.1"/>
    </source>
</evidence>
<keyword evidence="13" id="KW-1185">Reference proteome</keyword>
<protein>
    <submittedName>
        <fullName evidence="11">NLP/P60</fullName>
    </submittedName>
</protein>
<dbReference type="PANTHER" id="PTHR47360">
    <property type="entry name" value="MUREIN DD-ENDOPEPTIDASE MEPS/MUREIN LD-CARBOXYPEPTIDASE"/>
    <property type="match status" value="1"/>
</dbReference>
<keyword evidence="8" id="KW-0564">Palmitate</keyword>
<dbReference type="GO" id="GO:0008234">
    <property type="term" value="F:cysteine-type peptidase activity"/>
    <property type="evidence" value="ECO:0007669"/>
    <property type="project" value="UniProtKB-KW"/>
</dbReference>
<evidence type="ECO:0000256" key="2">
    <source>
        <dbReference type="ARBA" id="ARBA00007074"/>
    </source>
</evidence>
<keyword evidence="9" id="KW-0449">Lipoprotein</keyword>
<evidence type="ECO:0000256" key="7">
    <source>
        <dbReference type="ARBA" id="ARBA00023136"/>
    </source>
</evidence>
<reference evidence="11 13" key="1">
    <citation type="journal article" date="2003" name="J. Bacteriol.">
        <title>Complete genome sequence of the ammonia-oxidizing bacterium and obligate chemolithoautotroph Nitrosomonas europaea.</title>
        <authorList>
            <person name="Chain P."/>
            <person name="Lamerdin J."/>
            <person name="Larimer F."/>
            <person name="Regala W."/>
            <person name="Land M."/>
            <person name="Hauser L."/>
            <person name="Hooper A."/>
            <person name="Klotz M."/>
            <person name="Norton J."/>
            <person name="Sayavedra-Soto L."/>
            <person name="Arciero D."/>
            <person name="Hommes N."/>
            <person name="Whittaker M."/>
            <person name="Arp D."/>
        </authorList>
    </citation>
    <scope>NUCLEOTIDE SEQUENCE [LARGE SCALE GENOMIC DNA]</scope>
    <source>
        <strain evidence="11">ATCC 19718</strain>
        <strain evidence="13">ATCC 19718 / CIP 103999 / KCTC 2705 / NBRC 14298</strain>
    </source>
</reference>
<dbReference type="STRING" id="228410.NE2357"/>
<dbReference type="OrthoDB" id="9807055at2"/>
<dbReference type="PROSITE" id="PS51935">
    <property type="entry name" value="NLPC_P60"/>
    <property type="match status" value="1"/>
</dbReference>
<organism evidence="11 13">
    <name type="scientific">Nitrosomonas europaea (strain ATCC 19718 / CIP 103999 / KCTC 2705 / NBRC 14298)</name>
    <dbReference type="NCBI Taxonomy" id="228410"/>
    <lineage>
        <taxon>Bacteria</taxon>
        <taxon>Pseudomonadati</taxon>
        <taxon>Pseudomonadota</taxon>
        <taxon>Betaproteobacteria</taxon>
        <taxon>Nitrosomonadales</taxon>
        <taxon>Nitrosomonadaceae</taxon>
        <taxon>Nitrosomonas</taxon>
    </lineage>
</organism>
<dbReference type="PROSITE" id="PS51257">
    <property type="entry name" value="PROKAR_LIPOPROTEIN"/>
    <property type="match status" value="1"/>
</dbReference>
<dbReference type="HOGENOM" id="CLU_016043_9_3_4"/>
<dbReference type="KEGG" id="neu:NE2364"/>
<dbReference type="Gene3D" id="3.90.1720.10">
    <property type="entry name" value="endopeptidase domain like (from Nostoc punctiforme)"/>
    <property type="match status" value="1"/>
</dbReference>
<comment type="similarity">
    <text evidence="2">Belongs to the peptidase C40 family.</text>
</comment>
<dbReference type="GeneID" id="87105495"/>
<evidence type="ECO:0000256" key="1">
    <source>
        <dbReference type="ARBA" id="ARBA00004635"/>
    </source>
</evidence>
<evidence type="ECO:0000256" key="4">
    <source>
        <dbReference type="ARBA" id="ARBA00022729"/>
    </source>
</evidence>
<evidence type="ECO:0000256" key="6">
    <source>
        <dbReference type="ARBA" id="ARBA00022807"/>
    </source>
</evidence>
<evidence type="ECO:0000259" key="10">
    <source>
        <dbReference type="PROSITE" id="PS51935"/>
    </source>
</evidence>
<comment type="subcellular location">
    <subcellularLocation>
        <location evidence="1">Membrane</location>
        <topology evidence="1">Lipid-anchor</topology>
    </subcellularLocation>
</comment>
<dbReference type="EMBL" id="AL954747">
    <property type="protein sequence ID" value="CAD86269.1"/>
    <property type="molecule type" value="Genomic_DNA"/>
</dbReference>
<accession>Q81ZT9</accession>
<dbReference type="AlphaFoldDB" id="Q81ZT9"/>
<dbReference type="InterPro" id="IPR038765">
    <property type="entry name" value="Papain-like_cys_pep_sf"/>
</dbReference>
<dbReference type="InterPro" id="IPR052062">
    <property type="entry name" value="Murein_DD/LD_carboxypeptidase"/>
</dbReference>
<sequence>MSLKHIVILLLGTGMVVGCSSVPKDSNQEKVSRHWHKPAFVTPDKTTENNPYSYFVRDRLYSQYEEWRGVRYRLGGSDHSGIDCSAFVKIIYEAEFGLSLPRTALSQANLGSEINQNKLMPGDLVFFKTGRYSQHVGIYLDSRQFLHVSTRKGVTISQLDNTYWKSRYWKAVRI</sequence>
<dbReference type="EMBL" id="AL954747">
    <property type="protein sequence ID" value="CAD86276.1"/>
    <property type="molecule type" value="Genomic_DNA"/>
</dbReference>
<keyword evidence="4" id="KW-0732">Signal</keyword>
<evidence type="ECO:0000313" key="11">
    <source>
        <dbReference type="EMBL" id="CAD86269.1"/>
    </source>
</evidence>
<dbReference type="Proteomes" id="UP000001416">
    <property type="component" value="Chromosome"/>
</dbReference>
<dbReference type="Pfam" id="PF00877">
    <property type="entry name" value="NLPC_P60"/>
    <property type="match status" value="1"/>
</dbReference>
<dbReference type="KEGG" id="neu:NE2357"/>
<evidence type="ECO:0000256" key="8">
    <source>
        <dbReference type="ARBA" id="ARBA00023139"/>
    </source>
</evidence>
<dbReference type="GO" id="GO:0006508">
    <property type="term" value="P:proteolysis"/>
    <property type="evidence" value="ECO:0007669"/>
    <property type="project" value="UniProtKB-KW"/>
</dbReference>
<evidence type="ECO:0000256" key="3">
    <source>
        <dbReference type="ARBA" id="ARBA00022670"/>
    </source>
</evidence>
<evidence type="ECO:0000256" key="5">
    <source>
        <dbReference type="ARBA" id="ARBA00022801"/>
    </source>
</evidence>
<evidence type="ECO:0000313" key="13">
    <source>
        <dbReference type="Proteomes" id="UP000001416"/>
    </source>
</evidence>
<feature type="domain" description="NlpC/P60" evidence="10">
    <location>
        <begin position="54"/>
        <end position="174"/>
    </location>
</feature>
<dbReference type="RefSeq" id="WP_011112837.1">
    <property type="nucleotide sequence ID" value="NC_004757.1"/>
</dbReference>
<dbReference type="eggNOG" id="COG0791">
    <property type="taxonomic scope" value="Bacteria"/>
</dbReference>
<dbReference type="SUPFAM" id="SSF54001">
    <property type="entry name" value="Cysteine proteinases"/>
    <property type="match status" value="1"/>
</dbReference>
<dbReference type="MEROPS" id="C40.004"/>
<keyword evidence="6" id="KW-0788">Thiol protease</keyword>
<name>Q81ZT9_NITEU</name>
<keyword evidence="3" id="KW-0645">Protease</keyword>
<evidence type="ECO:0000256" key="9">
    <source>
        <dbReference type="ARBA" id="ARBA00023288"/>
    </source>
</evidence>
<proteinExistence type="inferred from homology"/>
<dbReference type="InterPro" id="IPR000064">
    <property type="entry name" value="NLP_P60_dom"/>
</dbReference>
<keyword evidence="7" id="KW-0472">Membrane</keyword>
<keyword evidence="5" id="KW-0378">Hydrolase</keyword>
<gene>
    <name evidence="11" type="ordered locus">NE2357</name>
    <name evidence="12" type="ordered locus">NE2364</name>
</gene>